<dbReference type="Gene3D" id="2.40.128.270">
    <property type="match status" value="2"/>
</dbReference>
<dbReference type="Pfam" id="PF03724">
    <property type="entry name" value="META"/>
    <property type="match status" value="2"/>
</dbReference>
<name>A0A4Q9GRF5_9MICO</name>
<dbReference type="InterPro" id="IPR053147">
    <property type="entry name" value="Hsp_HslJ-like"/>
</dbReference>
<dbReference type="PANTHER" id="PTHR35535:SF1">
    <property type="entry name" value="HEAT SHOCK PROTEIN HSLJ"/>
    <property type="match status" value="1"/>
</dbReference>
<evidence type="ECO:0000313" key="3">
    <source>
        <dbReference type="EMBL" id="TBN57231.1"/>
    </source>
</evidence>
<keyword evidence="4" id="KW-1185">Reference proteome</keyword>
<keyword evidence="1" id="KW-0732">Signal</keyword>
<sequence length="271" mass="27478">MRTTIGALALVALVALTGCATATPSAPETADSTAPTASVLDGEWRLVSATDAKGKVDLGTSITTITLTGEETGGQAPCNVYRATVEIGAGHDVVITPGATTKVACTDAALTAVETRYLAALALVIRTDVVENQLVLSNEDEKIALTYAAAPAVDETALVGINWQLESLLAGVGDEAVPTSATGGSILFTESDFEARGTCSVITGSWTVAGGLLLLTDVANDLSACGKPLPAGEKVLANTLSTRPTVIIDDVALTLSSATTKSGLQFRASNN</sequence>
<evidence type="ECO:0000256" key="1">
    <source>
        <dbReference type="SAM" id="SignalP"/>
    </source>
</evidence>
<feature type="domain" description="DUF306" evidence="2">
    <location>
        <begin position="157"/>
        <end position="266"/>
    </location>
</feature>
<dbReference type="PANTHER" id="PTHR35535">
    <property type="entry name" value="HEAT SHOCK PROTEIN HSLJ"/>
    <property type="match status" value="1"/>
</dbReference>
<feature type="signal peptide" evidence="1">
    <location>
        <begin position="1"/>
        <end position="22"/>
    </location>
</feature>
<comment type="caution">
    <text evidence="3">The sequence shown here is derived from an EMBL/GenBank/DDBJ whole genome shotgun (WGS) entry which is preliminary data.</text>
</comment>
<dbReference type="InterPro" id="IPR005184">
    <property type="entry name" value="DUF306_Meta_HslJ"/>
</dbReference>
<accession>A0A4Q9GRF5</accession>
<reference evidence="4" key="1">
    <citation type="submission" date="2019-02" db="EMBL/GenBank/DDBJ databases">
        <title>Glaciihabitans arcticus sp. nov., a psychrotolerant bacterium isolated from polar soil.</title>
        <authorList>
            <person name="Dahal R.H."/>
        </authorList>
    </citation>
    <scope>NUCLEOTIDE SEQUENCE [LARGE SCALE GENOMIC DNA]</scope>
    <source>
        <strain evidence="4">RP-3-7</strain>
    </source>
</reference>
<feature type="chain" id="PRO_5020577031" evidence="1">
    <location>
        <begin position="23"/>
        <end position="271"/>
    </location>
</feature>
<evidence type="ECO:0000259" key="2">
    <source>
        <dbReference type="Pfam" id="PF03724"/>
    </source>
</evidence>
<feature type="domain" description="DUF306" evidence="2">
    <location>
        <begin position="39"/>
        <end position="145"/>
    </location>
</feature>
<gene>
    <name evidence="3" type="ORF">EYE40_07370</name>
</gene>
<proteinExistence type="predicted"/>
<dbReference type="InterPro" id="IPR038670">
    <property type="entry name" value="HslJ-like_sf"/>
</dbReference>
<dbReference type="RefSeq" id="WP_130981342.1">
    <property type="nucleotide sequence ID" value="NZ_SISG01000001.1"/>
</dbReference>
<organism evidence="3 4">
    <name type="scientific">Glaciihabitans arcticus</name>
    <dbReference type="NCBI Taxonomy" id="2668039"/>
    <lineage>
        <taxon>Bacteria</taxon>
        <taxon>Bacillati</taxon>
        <taxon>Actinomycetota</taxon>
        <taxon>Actinomycetes</taxon>
        <taxon>Micrococcales</taxon>
        <taxon>Microbacteriaceae</taxon>
        <taxon>Glaciihabitans</taxon>
    </lineage>
</organism>
<dbReference type="PROSITE" id="PS51257">
    <property type="entry name" value="PROKAR_LIPOPROTEIN"/>
    <property type="match status" value="1"/>
</dbReference>
<dbReference type="EMBL" id="SISG01000001">
    <property type="protein sequence ID" value="TBN57231.1"/>
    <property type="molecule type" value="Genomic_DNA"/>
</dbReference>
<evidence type="ECO:0000313" key="4">
    <source>
        <dbReference type="Proteomes" id="UP000294194"/>
    </source>
</evidence>
<dbReference type="AlphaFoldDB" id="A0A4Q9GRF5"/>
<dbReference type="Proteomes" id="UP000294194">
    <property type="component" value="Unassembled WGS sequence"/>
</dbReference>
<protein>
    <submittedName>
        <fullName evidence="3">META domain-containing protein</fullName>
    </submittedName>
</protein>